<sequence length="418" mass="45517">MSAPASTLATPEPFWQRIPSIILYPVRGAALVMLVMLAVAAIFRGIPLLGLVVSIAMWVGAYKFAFEVLRRTADGHMDSPEVAISVDNGVVWRFLGLQLILGLLLGVCLLTGSEVVFFGGLALLVFLQPALTMTLAMTESLGDALSPSNAFSIVARIGWPYLAVVGLLFVIQASAMTAGAWLAAFMPGPVAGWLATVLGFWGLFSAFHLMGYLLYQSHEALGFDPGVAQLAALRSQYTPASVDDVVAEAEARVRDGRIDEARSLLRGEINTRAVGPEVHDLYRRLLQQAGNAEAVNEHARQYLHRLMLDKQERRALGLLRECLDADATFVPLEIAHGERLAEQARFGGQAQLAVDTLHALFNAHPRHPDSARWGLQAAMLLLERFDRGSEAKVLLERTRARTEDEAMLQKIDAAMALV</sequence>
<feature type="transmembrane region" description="Helical" evidence="1">
    <location>
        <begin position="118"/>
        <end position="138"/>
    </location>
</feature>
<keyword evidence="3" id="KW-1185">Reference proteome</keyword>
<keyword evidence="1" id="KW-1133">Transmembrane helix</keyword>
<proteinExistence type="predicted"/>
<comment type="caution">
    <text evidence="2">The sequence shown here is derived from an EMBL/GenBank/DDBJ whole genome shotgun (WGS) entry which is preliminary data.</text>
</comment>
<evidence type="ECO:0000313" key="2">
    <source>
        <dbReference type="EMBL" id="MCC8363525.1"/>
    </source>
</evidence>
<feature type="transmembrane region" description="Helical" evidence="1">
    <location>
        <begin position="49"/>
        <end position="69"/>
    </location>
</feature>
<evidence type="ECO:0000256" key="1">
    <source>
        <dbReference type="SAM" id="Phobius"/>
    </source>
</evidence>
<keyword evidence="1" id="KW-0472">Membrane</keyword>
<dbReference type="RefSeq" id="WP_230527142.1">
    <property type="nucleotide sequence ID" value="NZ_JAJGAK010000002.1"/>
</dbReference>
<feature type="transmembrane region" description="Helical" evidence="1">
    <location>
        <begin position="21"/>
        <end position="43"/>
    </location>
</feature>
<evidence type="ECO:0000313" key="3">
    <source>
        <dbReference type="Proteomes" id="UP001165293"/>
    </source>
</evidence>
<gene>
    <name evidence="2" type="ORF">LK996_10620</name>
</gene>
<dbReference type="Proteomes" id="UP001165293">
    <property type="component" value="Unassembled WGS sequence"/>
</dbReference>
<feature type="transmembrane region" description="Helical" evidence="1">
    <location>
        <begin position="159"/>
        <end position="184"/>
    </location>
</feature>
<feature type="transmembrane region" description="Helical" evidence="1">
    <location>
        <begin position="190"/>
        <end position="215"/>
    </location>
</feature>
<accession>A0ABS8JJ33</accession>
<organism evidence="2 3">
    <name type="scientific">Noviluteimonas lactosilytica</name>
    <dbReference type="NCBI Taxonomy" id="2888523"/>
    <lineage>
        <taxon>Bacteria</taxon>
        <taxon>Pseudomonadati</taxon>
        <taxon>Pseudomonadota</taxon>
        <taxon>Gammaproteobacteria</taxon>
        <taxon>Lysobacterales</taxon>
        <taxon>Lysobacteraceae</taxon>
        <taxon>Noviluteimonas</taxon>
    </lineage>
</organism>
<name>A0ABS8JJ33_9GAMM</name>
<keyword evidence="1" id="KW-0812">Transmembrane</keyword>
<reference evidence="2" key="1">
    <citation type="submission" date="2021-10" db="EMBL/GenBank/DDBJ databases">
        <authorList>
            <person name="Lyu M."/>
            <person name="Wang X."/>
            <person name="Meng X."/>
            <person name="Xu K."/>
        </authorList>
    </citation>
    <scope>NUCLEOTIDE SEQUENCE</scope>
    <source>
        <strain evidence="2">A6</strain>
    </source>
</reference>
<dbReference type="EMBL" id="JAJGAK010000002">
    <property type="protein sequence ID" value="MCC8363525.1"/>
    <property type="molecule type" value="Genomic_DNA"/>
</dbReference>
<feature type="transmembrane region" description="Helical" evidence="1">
    <location>
        <begin position="90"/>
        <end position="112"/>
    </location>
</feature>
<protein>
    <submittedName>
        <fullName evidence="2">Uncharacterized protein</fullName>
    </submittedName>
</protein>